<gene>
    <name evidence="1" type="ORF">HanXRQr2_Chr11g0507831</name>
</gene>
<dbReference type="AlphaFoldDB" id="A0A9K3HRJ8"/>
<dbReference type="Proteomes" id="UP000215914">
    <property type="component" value="Unassembled WGS sequence"/>
</dbReference>
<proteinExistence type="predicted"/>
<dbReference type="Gramene" id="mRNA:HanXRQr2_Chr11g0507831">
    <property type="protein sequence ID" value="mRNA:HanXRQr2_Chr11g0507831"/>
    <property type="gene ID" value="HanXRQr2_Chr11g0507831"/>
</dbReference>
<comment type="caution">
    <text evidence="1">The sequence shown here is derived from an EMBL/GenBank/DDBJ whole genome shotgun (WGS) entry which is preliminary data.</text>
</comment>
<evidence type="ECO:0000313" key="2">
    <source>
        <dbReference type="Proteomes" id="UP000215914"/>
    </source>
</evidence>
<name>A0A9K3HRJ8_HELAN</name>
<accession>A0A9K3HRJ8</accession>
<dbReference type="EMBL" id="MNCJ02000326">
    <property type="protein sequence ID" value="KAF5783429.1"/>
    <property type="molecule type" value="Genomic_DNA"/>
</dbReference>
<reference evidence="1" key="1">
    <citation type="journal article" date="2017" name="Nature">
        <title>The sunflower genome provides insights into oil metabolism, flowering and Asterid evolution.</title>
        <authorList>
            <person name="Badouin H."/>
            <person name="Gouzy J."/>
            <person name="Grassa C.J."/>
            <person name="Murat F."/>
            <person name="Staton S.E."/>
            <person name="Cottret L."/>
            <person name="Lelandais-Briere C."/>
            <person name="Owens G.L."/>
            <person name="Carrere S."/>
            <person name="Mayjonade B."/>
            <person name="Legrand L."/>
            <person name="Gill N."/>
            <person name="Kane N.C."/>
            <person name="Bowers J.E."/>
            <person name="Hubner S."/>
            <person name="Bellec A."/>
            <person name="Berard A."/>
            <person name="Berges H."/>
            <person name="Blanchet N."/>
            <person name="Boniface M.C."/>
            <person name="Brunel D."/>
            <person name="Catrice O."/>
            <person name="Chaidir N."/>
            <person name="Claudel C."/>
            <person name="Donnadieu C."/>
            <person name="Faraut T."/>
            <person name="Fievet G."/>
            <person name="Helmstetter N."/>
            <person name="King M."/>
            <person name="Knapp S.J."/>
            <person name="Lai Z."/>
            <person name="Le Paslier M.C."/>
            <person name="Lippi Y."/>
            <person name="Lorenzon L."/>
            <person name="Mandel J.R."/>
            <person name="Marage G."/>
            <person name="Marchand G."/>
            <person name="Marquand E."/>
            <person name="Bret-Mestries E."/>
            <person name="Morien E."/>
            <person name="Nambeesan S."/>
            <person name="Nguyen T."/>
            <person name="Pegot-Espagnet P."/>
            <person name="Pouilly N."/>
            <person name="Raftis F."/>
            <person name="Sallet E."/>
            <person name="Schiex T."/>
            <person name="Thomas J."/>
            <person name="Vandecasteele C."/>
            <person name="Vares D."/>
            <person name="Vear F."/>
            <person name="Vautrin S."/>
            <person name="Crespi M."/>
            <person name="Mangin B."/>
            <person name="Burke J.M."/>
            <person name="Salse J."/>
            <person name="Munos S."/>
            <person name="Vincourt P."/>
            <person name="Rieseberg L.H."/>
            <person name="Langlade N.B."/>
        </authorList>
    </citation>
    <scope>NUCLEOTIDE SEQUENCE</scope>
    <source>
        <tissue evidence="1">Leaves</tissue>
    </source>
</reference>
<protein>
    <submittedName>
        <fullName evidence="1">Uncharacterized protein</fullName>
    </submittedName>
</protein>
<sequence length="90" mass="10742">MGWAGWTRNMRLPQSCKTKKFIKAFGREESWLVTLVRGSLILLMQCFRDCWILQNSIEVLYHFSIFINMNPLYRVRTEQKQVLPRLGKGY</sequence>
<evidence type="ECO:0000313" key="1">
    <source>
        <dbReference type="EMBL" id="KAF5783429.1"/>
    </source>
</evidence>
<keyword evidence="2" id="KW-1185">Reference proteome</keyword>
<reference evidence="1" key="2">
    <citation type="submission" date="2020-06" db="EMBL/GenBank/DDBJ databases">
        <title>Helianthus annuus Genome sequencing and assembly Release 2.</title>
        <authorList>
            <person name="Gouzy J."/>
            <person name="Langlade N."/>
            <person name="Munos S."/>
        </authorList>
    </citation>
    <scope>NUCLEOTIDE SEQUENCE</scope>
    <source>
        <tissue evidence="1">Leaves</tissue>
    </source>
</reference>
<organism evidence="1 2">
    <name type="scientific">Helianthus annuus</name>
    <name type="common">Common sunflower</name>
    <dbReference type="NCBI Taxonomy" id="4232"/>
    <lineage>
        <taxon>Eukaryota</taxon>
        <taxon>Viridiplantae</taxon>
        <taxon>Streptophyta</taxon>
        <taxon>Embryophyta</taxon>
        <taxon>Tracheophyta</taxon>
        <taxon>Spermatophyta</taxon>
        <taxon>Magnoliopsida</taxon>
        <taxon>eudicotyledons</taxon>
        <taxon>Gunneridae</taxon>
        <taxon>Pentapetalae</taxon>
        <taxon>asterids</taxon>
        <taxon>campanulids</taxon>
        <taxon>Asterales</taxon>
        <taxon>Asteraceae</taxon>
        <taxon>Asteroideae</taxon>
        <taxon>Heliantheae alliance</taxon>
        <taxon>Heliantheae</taxon>
        <taxon>Helianthus</taxon>
    </lineage>
</organism>